<gene>
    <name evidence="2" type="ORF">ACFFVF_01985</name>
</gene>
<evidence type="ECO:0008006" key="4">
    <source>
        <dbReference type="Google" id="ProtNLM"/>
    </source>
</evidence>
<evidence type="ECO:0000256" key="1">
    <source>
        <dbReference type="SAM" id="MobiDB-lite"/>
    </source>
</evidence>
<keyword evidence="3" id="KW-1185">Reference proteome</keyword>
<dbReference type="Proteomes" id="UP001589607">
    <property type="component" value="Unassembled WGS sequence"/>
</dbReference>
<accession>A0ABV5GIR2</accession>
<evidence type="ECO:0000313" key="3">
    <source>
        <dbReference type="Proteomes" id="UP001589607"/>
    </source>
</evidence>
<sequence>MAENIKHFPVNWIDGMKINKNHFIELQDNIEDLIRDARNLEVNELNYGLLPTLLSRPFNYTISIDTHNELSVTIKMLKAITPAGGRIEITDLTGEFSEKIELKDLNNKETNFFLLLNVDPYSRVPSGEQNMEEVPPRFPHALSKYTLTCVAETEVNQNNIGALQFPIAKFKSNGDSYEVMTSYIPPSLTLNSHPSLVNLFETYDLFFKQLEFYSIQINRKIKFRTNNEDENMIANMVFDVCDKALRFVELQITRNKWTNYNLKPIELLDNIVSFSRSLKNSFDYFSGDGKEMLFNYFSEWTDISSGDYERLFTDTINVKYNAYDIEPVVLQIRDFALKMDQLFSVLNQLDYIGKKRDAGIFVNENILKNDRKSSSIFGNDNEDRDTPPSSPTFLAD</sequence>
<reference evidence="2 3" key="1">
    <citation type="submission" date="2024-09" db="EMBL/GenBank/DDBJ databases">
        <authorList>
            <person name="Sun Q."/>
            <person name="Mori K."/>
        </authorList>
    </citation>
    <scope>NUCLEOTIDE SEQUENCE [LARGE SCALE GENOMIC DNA]</scope>
    <source>
        <strain evidence="2 3">CECT 7955</strain>
    </source>
</reference>
<comment type="caution">
    <text evidence="2">The sequence shown here is derived from an EMBL/GenBank/DDBJ whole genome shotgun (WGS) entry which is preliminary data.</text>
</comment>
<evidence type="ECO:0000313" key="2">
    <source>
        <dbReference type="EMBL" id="MFB9095272.1"/>
    </source>
</evidence>
<dbReference type="EMBL" id="JBHMEY010000005">
    <property type="protein sequence ID" value="MFB9095272.1"/>
    <property type="molecule type" value="Genomic_DNA"/>
</dbReference>
<organism evidence="2 3">
    <name type="scientific">Flavobacterium jumunjinense</name>
    <dbReference type="NCBI Taxonomy" id="998845"/>
    <lineage>
        <taxon>Bacteria</taxon>
        <taxon>Pseudomonadati</taxon>
        <taxon>Bacteroidota</taxon>
        <taxon>Flavobacteriia</taxon>
        <taxon>Flavobacteriales</taxon>
        <taxon>Flavobacteriaceae</taxon>
        <taxon>Flavobacterium</taxon>
    </lineage>
</organism>
<name>A0ABV5GIR2_9FLAO</name>
<protein>
    <recommendedName>
        <fullName evidence="4">Type VI secretion system baseplate subunit TssK</fullName>
    </recommendedName>
</protein>
<feature type="region of interest" description="Disordered" evidence="1">
    <location>
        <begin position="373"/>
        <end position="396"/>
    </location>
</feature>
<proteinExistence type="predicted"/>
<dbReference type="RefSeq" id="WP_236457327.1">
    <property type="nucleotide sequence ID" value="NZ_CBCSGE010000027.1"/>
</dbReference>